<evidence type="ECO:0000256" key="1">
    <source>
        <dbReference type="SAM" id="MobiDB-lite"/>
    </source>
</evidence>
<dbReference type="EMBL" id="GEDC01020472">
    <property type="protein sequence ID" value="JAS16826.1"/>
    <property type="molecule type" value="Transcribed_RNA"/>
</dbReference>
<sequence>YWGTAGVGGTTLAPHRRTGRLRSSLLEKPSGEGAPSKKERSWDLCTAPDPWSRSSWGTTAPLVQDGPPHASVRAARRPHREVVWARVFVRTKVQNQSCTWWG</sequence>
<reference evidence="2" key="1">
    <citation type="submission" date="2015-12" db="EMBL/GenBank/DDBJ databases">
        <title>De novo transcriptome assembly of four potential Pierce s Disease insect vectors from Arizona vineyards.</title>
        <authorList>
            <person name="Tassone E.E."/>
        </authorList>
    </citation>
    <scope>NUCLEOTIDE SEQUENCE</scope>
</reference>
<proteinExistence type="predicted"/>
<accession>A0A1B6CTJ5</accession>
<name>A0A1B6CTJ5_9HEMI</name>
<protein>
    <submittedName>
        <fullName evidence="2">Uncharacterized protein</fullName>
    </submittedName>
</protein>
<dbReference type="AlphaFoldDB" id="A0A1B6CTJ5"/>
<organism evidence="2">
    <name type="scientific">Clastoptera arizonana</name>
    <name type="common">Arizona spittle bug</name>
    <dbReference type="NCBI Taxonomy" id="38151"/>
    <lineage>
        <taxon>Eukaryota</taxon>
        <taxon>Metazoa</taxon>
        <taxon>Ecdysozoa</taxon>
        <taxon>Arthropoda</taxon>
        <taxon>Hexapoda</taxon>
        <taxon>Insecta</taxon>
        <taxon>Pterygota</taxon>
        <taxon>Neoptera</taxon>
        <taxon>Paraneoptera</taxon>
        <taxon>Hemiptera</taxon>
        <taxon>Auchenorrhyncha</taxon>
        <taxon>Cercopoidea</taxon>
        <taxon>Clastopteridae</taxon>
        <taxon>Clastoptera</taxon>
    </lineage>
</organism>
<feature type="non-terminal residue" evidence="2">
    <location>
        <position position="1"/>
    </location>
</feature>
<evidence type="ECO:0000313" key="2">
    <source>
        <dbReference type="EMBL" id="JAS16826.1"/>
    </source>
</evidence>
<gene>
    <name evidence="2" type="ORF">g.44497</name>
</gene>
<feature type="region of interest" description="Disordered" evidence="1">
    <location>
        <begin position="1"/>
        <end position="74"/>
    </location>
</feature>